<dbReference type="AlphaFoldDB" id="A0A0C3G804"/>
<dbReference type="HOGENOM" id="CLU_2923447_0_0_1"/>
<keyword evidence="3" id="KW-1185">Reference proteome</keyword>
<organism evidence="2 3">
    <name type="scientific">Piloderma croceum (strain F 1598)</name>
    <dbReference type="NCBI Taxonomy" id="765440"/>
    <lineage>
        <taxon>Eukaryota</taxon>
        <taxon>Fungi</taxon>
        <taxon>Dikarya</taxon>
        <taxon>Basidiomycota</taxon>
        <taxon>Agaricomycotina</taxon>
        <taxon>Agaricomycetes</taxon>
        <taxon>Agaricomycetidae</taxon>
        <taxon>Atheliales</taxon>
        <taxon>Atheliaceae</taxon>
        <taxon>Piloderma</taxon>
    </lineage>
</organism>
<name>A0A0C3G804_PILCF</name>
<evidence type="ECO:0000313" key="2">
    <source>
        <dbReference type="EMBL" id="KIM87899.1"/>
    </source>
</evidence>
<evidence type="ECO:0000256" key="1">
    <source>
        <dbReference type="SAM" id="MobiDB-lite"/>
    </source>
</evidence>
<dbReference type="InParanoid" id="A0A0C3G804"/>
<reference evidence="2 3" key="1">
    <citation type="submission" date="2014-04" db="EMBL/GenBank/DDBJ databases">
        <authorList>
            <consortium name="DOE Joint Genome Institute"/>
            <person name="Kuo A."/>
            <person name="Tarkka M."/>
            <person name="Buscot F."/>
            <person name="Kohler A."/>
            <person name="Nagy L.G."/>
            <person name="Floudas D."/>
            <person name="Copeland A."/>
            <person name="Barry K.W."/>
            <person name="Cichocki N."/>
            <person name="Veneault-Fourrey C."/>
            <person name="LaButti K."/>
            <person name="Lindquist E.A."/>
            <person name="Lipzen A."/>
            <person name="Lundell T."/>
            <person name="Morin E."/>
            <person name="Murat C."/>
            <person name="Sun H."/>
            <person name="Tunlid A."/>
            <person name="Henrissat B."/>
            <person name="Grigoriev I.V."/>
            <person name="Hibbett D.S."/>
            <person name="Martin F."/>
            <person name="Nordberg H.P."/>
            <person name="Cantor M.N."/>
            <person name="Hua S.X."/>
        </authorList>
    </citation>
    <scope>NUCLEOTIDE SEQUENCE [LARGE SCALE GENOMIC DNA]</scope>
    <source>
        <strain evidence="2 3">F 1598</strain>
    </source>
</reference>
<dbReference type="EMBL" id="KN832978">
    <property type="protein sequence ID" value="KIM87899.1"/>
    <property type="molecule type" value="Genomic_DNA"/>
</dbReference>
<gene>
    <name evidence="2" type="ORF">PILCRDRAFT_814593</name>
</gene>
<proteinExistence type="predicted"/>
<dbReference type="Proteomes" id="UP000054166">
    <property type="component" value="Unassembled WGS sequence"/>
</dbReference>
<sequence length="61" mass="6763">MAVVYFDVSSKAACIVPLFDLVAIPSGRLKEQGDQQESEPETRASSRGSQSEELERNHRIV</sequence>
<accession>A0A0C3G804</accession>
<feature type="region of interest" description="Disordered" evidence="1">
    <location>
        <begin position="29"/>
        <end position="61"/>
    </location>
</feature>
<evidence type="ECO:0000313" key="3">
    <source>
        <dbReference type="Proteomes" id="UP000054166"/>
    </source>
</evidence>
<protein>
    <submittedName>
        <fullName evidence="2">Uncharacterized protein</fullName>
    </submittedName>
</protein>
<reference evidence="3" key="2">
    <citation type="submission" date="2015-01" db="EMBL/GenBank/DDBJ databases">
        <title>Evolutionary Origins and Diversification of the Mycorrhizal Mutualists.</title>
        <authorList>
            <consortium name="DOE Joint Genome Institute"/>
            <consortium name="Mycorrhizal Genomics Consortium"/>
            <person name="Kohler A."/>
            <person name="Kuo A."/>
            <person name="Nagy L.G."/>
            <person name="Floudas D."/>
            <person name="Copeland A."/>
            <person name="Barry K.W."/>
            <person name="Cichocki N."/>
            <person name="Veneault-Fourrey C."/>
            <person name="LaButti K."/>
            <person name="Lindquist E.A."/>
            <person name="Lipzen A."/>
            <person name="Lundell T."/>
            <person name="Morin E."/>
            <person name="Murat C."/>
            <person name="Riley R."/>
            <person name="Ohm R."/>
            <person name="Sun H."/>
            <person name="Tunlid A."/>
            <person name="Henrissat B."/>
            <person name="Grigoriev I.V."/>
            <person name="Hibbett D.S."/>
            <person name="Martin F."/>
        </authorList>
    </citation>
    <scope>NUCLEOTIDE SEQUENCE [LARGE SCALE GENOMIC DNA]</scope>
    <source>
        <strain evidence="3">F 1598</strain>
    </source>
</reference>